<dbReference type="EMBL" id="PQXN01000487">
    <property type="protein sequence ID" value="TGO44614.1"/>
    <property type="molecule type" value="Genomic_DNA"/>
</dbReference>
<dbReference type="OrthoDB" id="3449301at2759"/>
<feature type="signal peptide" evidence="1">
    <location>
        <begin position="1"/>
        <end position="20"/>
    </location>
</feature>
<dbReference type="AlphaFoldDB" id="A0A4Z1H627"/>
<sequence length="149" mass="16489">MCFLATRLLTVSLLTSLVASGSLQQLEPRAKADKCTPPVNCWSLYMRWDIDPKALLADFALVLMKQPKELEIVDKDCNIVKTSMEQPDPNGPITVKMEGKNPSDLVITGDTGYGKPLFTYNNGNYGGDACGWKTGPDWASYICLFLYDD</sequence>
<reference evidence="2 3" key="1">
    <citation type="submission" date="2017-12" db="EMBL/GenBank/DDBJ databases">
        <title>Comparative genomics of Botrytis spp.</title>
        <authorList>
            <person name="Valero-Jimenez C.A."/>
            <person name="Tapia P."/>
            <person name="Veloso J."/>
            <person name="Silva-Moreno E."/>
            <person name="Staats M."/>
            <person name="Valdes J.H."/>
            <person name="Van Kan J.A.L."/>
        </authorList>
    </citation>
    <scope>NUCLEOTIDE SEQUENCE [LARGE SCALE GENOMIC DNA]</scope>
    <source>
        <strain evidence="2 3">MUCL11595</strain>
    </source>
</reference>
<evidence type="ECO:0000313" key="2">
    <source>
        <dbReference type="EMBL" id="TGO44614.1"/>
    </source>
</evidence>
<evidence type="ECO:0000313" key="3">
    <source>
        <dbReference type="Proteomes" id="UP000297527"/>
    </source>
</evidence>
<evidence type="ECO:0000256" key="1">
    <source>
        <dbReference type="SAM" id="SignalP"/>
    </source>
</evidence>
<accession>A0A4Z1H627</accession>
<protein>
    <submittedName>
        <fullName evidence="2">Uncharacterized protein</fullName>
    </submittedName>
</protein>
<proteinExistence type="predicted"/>
<comment type="caution">
    <text evidence="2">The sequence shown here is derived from an EMBL/GenBank/DDBJ whole genome shotgun (WGS) entry which is preliminary data.</text>
</comment>
<keyword evidence="3" id="KW-1185">Reference proteome</keyword>
<feature type="chain" id="PRO_5021355062" evidence="1">
    <location>
        <begin position="21"/>
        <end position="149"/>
    </location>
</feature>
<keyword evidence="1" id="KW-0732">Signal</keyword>
<name>A0A4Z1H627_9HELO</name>
<organism evidence="2 3">
    <name type="scientific">Botryotinia convoluta</name>
    <dbReference type="NCBI Taxonomy" id="54673"/>
    <lineage>
        <taxon>Eukaryota</taxon>
        <taxon>Fungi</taxon>
        <taxon>Dikarya</taxon>
        <taxon>Ascomycota</taxon>
        <taxon>Pezizomycotina</taxon>
        <taxon>Leotiomycetes</taxon>
        <taxon>Helotiales</taxon>
        <taxon>Sclerotiniaceae</taxon>
        <taxon>Botryotinia</taxon>
    </lineage>
</organism>
<dbReference type="Proteomes" id="UP000297527">
    <property type="component" value="Unassembled WGS sequence"/>
</dbReference>
<gene>
    <name evidence="2" type="ORF">BCON_0489g00040</name>
</gene>